<gene>
    <name evidence="2" type="ORF">EXIGLDRAFT_759675</name>
</gene>
<dbReference type="OrthoDB" id="3149711at2759"/>
<dbReference type="EMBL" id="KV425887">
    <property type="protein sequence ID" value="KZW02546.1"/>
    <property type="molecule type" value="Genomic_DNA"/>
</dbReference>
<dbReference type="Gene3D" id="1.25.40.10">
    <property type="entry name" value="Tetratricopeptide repeat domain"/>
    <property type="match status" value="1"/>
</dbReference>
<evidence type="ECO:0000313" key="2">
    <source>
        <dbReference type="EMBL" id="KZW02546.1"/>
    </source>
</evidence>
<accession>A0A165PQZ6</accession>
<dbReference type="Proteomes" id="UP000077266">
    <property type="component" value="Unassembled WGS sequence"/>
</dbReference>
<protein>
    <submittedName>
        <fullName evidence="2">Uncharacterized protein</fullName>
    </submittedName>
</protein>
<dbReference type="InterPro" id="IPR011990">
    <property type="entry name" value="TPR-like_helical_dom_sf"/>
</dbReference>
<proteinExistence type="predicted"/>
<dbReference type="AlphaFoldDB" id="A0A165PQZ6"/>
<keyword evidence="3" id="KW-1185">Reference proteome</keyword>
<evidence type="ECO:0000313" key="3">
    <source>
        <dbReference type="Proteomes" id="UP000077266"/>
    </source>
</evidence>
<name>A0A165PQZ6_EXIGL</name>
<sequence>MHRHALAIPRLARGSHQKASKEVSERALFWSKGNKDPLPYILNETPCAEETSFRRQVRLAGRAAIQASSRMHVRRKADVSQVGVWRPRRGATYGGLLDLAADEHADSLSWSFKTATDVLAHQAEVLAGLSDDAPVYLAPDEVDDLDTVTLVPYPEAGSSRTINLLPPPRSSAQLYQRLMQMINSPLHPTHPRPSPDVASLTRYHDAFAMHNSTKTYNLLIETAIRHTLFKPAWRMLARMRTHGCRPNLETEKLTTRLLVRVGRWEAAYARCWSPSGVARKWARLYPHVFWLEFFSFTSPAMKKWGRIHFHTHQSAPDVQNHVLRQLLQTIPALTGEGFDNSTPRLVSALVYHLLRLKRRDAALQVAHAFLTGLPRSLDTRMNRQAMAVVNSFMAFGAERTLSHEVLRDTFNELMKLHLDLRPGPRSLFLLMRSLGWRWDGAQIAYALLEEARARWGTRMEDSSVRRAVATLAFKAHRRDIAFTMFRREEHHRWHRRYDDVQMDTSQLLFESTDTRPRSRQRRVHSSLLRNGEGTENFKWRRLRYVVKKTWGKDWLDEELTKDAVRRRGAFAEARSGEDTSL</sequence>
<dbReference type="PROSITE" id="PS51375">
    <property type="entry name" value="PPR"/>
    <property type="match status" value="1"/>
</dbReference>
<reference evidence="2 3" key="1">
    <citation type="journal article" date="2016" name="Mol. Biol. Evol.">
        <title>Comparative Genomics of Early-Diverging Mushroom-Forming Fungi Provides Insights into the Origins of Lignocellulose Decay Capabilities.</title>
        <authorList>
            <person name="Nagy L.G."/>
            <person name="Riley R."/>
            <person name="Tritt A."/>
            <person name="Adam C."/>
            <person name="Daum C."/>
            <person name="Floudas D."/>
            <person name="Sun H."/>
            <person name="Yadav J.S."/>
            <person name="Pangilinan J."/>
            <person name="Larsson K.H."/>
            <person name="Matsuura K."/>
            <person name="Barry K."/>
            <person name="Labutti K."/>
            <person name="Kuo R."/>
            <person name="Ohm R.A."/>
            <person name="Bhattacharya S.S."/>
            <person name="Shirouzu T."/>
            <person name="Yoshinaga Y."/>
            <person name="Martin F.M."/>
            <person name="Grigoriev I.V."/>
            <person name="Hibbett D.S."/>
        </authorList>
    </citation>
    <scope>NUCLEOTIDE SEQUENCE [LARGE SCALE GENOMIC DNA]</scope>
    <source>
        <strain evidence="2 3">HHB12029</strain>
    </source>
</reference>
<organism evidence="2 3">
    <name type="scientific">Exidia glandulosa HHB12029</name>
    <dbReference type="NCBI Taxonomy" id="1314781"/>
    <lineage>
        <taxon>Eukaryota</taxon>
        <taxon>Fungi</taxon>
        <taxon>Dikarya</taxon>
        <taxon>Basidiomycota</taxon>
        <taxon>Agaricomycotina</taxon>
        <taxon>Agaricomycetes</taxon>
        <taxon>Auriculariales</taxon>
        <taxon>Exidiaceae</taxon>
        <taxon>Exidia</taxon>
    </lineage>
</organism>
<evidence type="ECO:0000256" key="1">
    <source>
        <dbReference type="PROSITE-ProRule" id="PRU00708"/>
    </source>
</evidence>
<dbReference type="InParanoid" id="A0A165PQZ6"/>
<feature type="repeat" description="PPR" evidence="1">
    <location>
        <begin position="212"/>
        <end position="246"/>
    </location>
</feature>
<dbReference type="InterPro" id="IPR002885">
    <property type="entry name" value="PPR_rpt"/>
</dbReference>